<sequence>MTAFMTWLENQLAENSIFTLQTLSYYGDGLATTVQLVFLSLVIGLIAAVPLAIGRGSKHAWIKWPIFVYTYVFRGTPLLIQLYLIYYGVVFVEGIQETWLWVILEEPFVPALIAFTLNTAAYTTEIFRGAIKSTSKGEIEAARAYGMSPQQTMRRIIIPSAFRRALPAYGNEVIFMLHASAIASVVTIMDLTGAARFVYARFYAPFDAFLFVAAIYLCLTFTILYFFRYLEKKLLAHLQPQNS</sequence>
<dbReference type="InterPro" id="IPR010065">
    <property type="entry name" value="AA_ABC_transptr_permease_3TM"/>
</dbReference>
<evidence type="ECO:0000256" key="9">
    <source>
        <dbReference type="ARBA" id="ARBA00023136"/>
    </source>
</evidence>
<comment type="subcellular location">
    <subcellularLocation>
        <location evidence="1">Cell inner membrane</location>
        <topology evidence="1">Multi-pass membrane protein</topology>
    </subcellularLocation>
    <subcellularLocation>
        <location evidence="11">Cell membrane</location>
        <topology evidence="11">Multi-pass membrane protein</topology>
    </subcellularLocation>
</comment>
<evidence type="ECO:0000256" key="4">
    <source>
        <dbReference type="ARBA" id="ARBA00022475"/>
    </source>
</evidence>
<evidence type="ECO:0000259" key="12">
    <source>
        <dbReference type="PROSITE" id="PS50928"/>
    </source>
</evidence>
<dbReference type="GO" id="GO:0043190">
    <property type="term" value="C:ATP-binding cassette (ABC) transporter complex"/>
    <property type="evidence" value="ECO:0007669"/>
    <property type="project" value="InterPro"/>
</dbReference>
<evidence type="ECO:0000256" key="10">
    <source>
        <dbReference type="ARBA" id="ARBA00040319"/>
    </source>
</evidence>
<dbReference type="GO" id="GO:0006865">
    <property type="term" value="P:amino acid transport"/>
    <property type="evidence" value="ECO:0007669"/>
    <property type="project" value="UniProtKB-KW"/>
</dbReference>
<dbReference type="NCBIfam" id="TIGR01726">
    <property type="entry name" value="HEQRo_perm_3TM"/>
    <property type="match status" value="1"/>
</dbReference>
<dbReference type="RefSeq" id="WP_035584218.1">
    <property type="nucleotide sequence ID" value="NZ_VNFE01000003.1"/>
</dbReference>
<evidence type="ECO:0000256" key="6">
    <source>
        <dbReference type="ARBA" id="ARBA00022692"/>
    </source>
</evidence>
<gene>
    <name evidence="13" type="ORF">FQP89_09800</name>
</gene>
<evidence type="ECO:0000256" key="8">
    <source>
        <dbReference type="ARBA" id="ARBA00022989"/>
    </source>
</evidence>
<dbReference type="SUPFAM" id="SSF161098">
    <property type="entry name" value="MetI-like"/>
    <property type="match status" value="1"/>
</dbReference>
<keyword evidence="9 11" id="KW-0472">Membrane</keyword>
<keyword evidence="3 11" id="KW-0813">Transport</keyword>
<feature type="transmembrane region" description="Helical" evidence="11">
    <location>
        <begin position="208"/>
        <end position="227"/>
    </location>
</feature>
<feature type="transmembrane region" description="Helical" evidence="11">
    <location>
        <begin position="66"/>
        <end position="88"/>
    </location>
</feature>
<feature type="transmembrane region" description="Helical" evidence="11">
    <location>
        <begin position="173"/>
        <end position="196"/>
    </location>
</feature>
<proteinExistence type="inferred from homology"/>
<feature type="transmembrane region" description="Helical" evidence="11">
    <location>
        <begin position="33"/>
        <end position="54"/>
    </location>
</feature>
<dbReference type="PANTHER" id="PTHR30614:SF10">
    <property type="entry name" value="ARGININE ABC TRANSPORTER PERMEASE PROTEIN ARTM"/>
    <property type="match status" value="1"/>
</dbReference>
<dbReference type="InterPro" id="IPR035906">
    <property type="entry name" value="MetI-like_sf"/>
</dbReference>
<keyword evidence="7" id="KW-0029">Amino-acid transport</keyword>
<dbReference type="Proteomes" id="UP000317288">
    <property type="component" value="Unassembled WGS sequence"/>
</dbReference>
<keyword evidence="4" id="KW-1003">Cell membrane</keyword>
<evidence type="ECO:0000256" key="11">
    <source>
        <dbReference type="RuleBase" id="RU363032"/>
    </source>
</evidence>
<dbReference type="CDD" id="cd06261">
    <property type="entry name" value="TM_PBP2"/>
    <property type="match status" value="1"/>
</dbReference>
<evidence type="ECO:0000256" key="7">
    <source>
        <dbReference type="ARBA" id="ARBA00022970"/>
    </source>
</evidence>
<dbReference type="EMBL" id="VNFE01000003">
    <property type="protein sequence ID" value="TVU89643.1"/>
    <property type="molecule type" value="Genomic_DNA"/>
</dbReference>
<evidence type="ECO:0000313" key="14">
    <source>
        <dbReference type="Proteomes" id="UP000317288"/>
    </source>
</evidence>
<comment type="caution">
    <text evidence="13">The sequence shown here is derived from an EMBL/GenBank/DDBJ whole genome shotgun (WGS) entry which is preliminary data.</text>
</comment>
<evidence type="ECO:0000256" key="2">
    <source>
        <dbReference type="ARBA" id="ARBA00010072"/>
    </source>
</evidence>
<keyword evidence="5" id="KW-0997">Cell inner membrane</keyword>
<keyword evidence="8 11" id="KW-1133">Transmembrane helix</keyword>
<dbReference type="AlphaFoldDB" id="A0A558J7Q5"/>
<dbReference type="InterPro" id="IPR000515">
    <property type="entry name" value="MetI-like"/>
</dbReference>
<feature type="transmembrane region" description="Helical" evidence="11">
    <location>
        <begin position="108"/>
        <end position="127"/>
    </location>
</feature>
<evidence type="ECO:0000256" key="1">
    <source>
        <dbReference type="ARBA" id="ARBA00004429"/>
    </source>
</evidence>
<dbReference type="Pfam" id="PF00528">
    <property type="entry name" value="BPD_transp_1"/>
    <property type="match status" value="1"/>
</dbReference>
<accession>A0A558J7Q5</accession>
<evidence type="ECO:0000313" key="13">
    <source>
        <dbReference type="EMBL" id="TVU89643.1"/>
    </source>
</evidence>
<dbReference type="InterPro" id="IPR043429">
    <property type="entry name" value="ArtM/GltK/GlnP/TcyL/YhdX-like"/>
</dbReference>
<evidence type="ECO:0000256" key="5">
    <source>
        <dbReference type="ARBA" id="ARBA00022519"/>
    </source>
</evidence>
<feature type="domain" description="ABC transmembrane type-1" evidence="12">
    <location>
        <begin position="30"/>
        <end position="227"/>
    </location>
</feature>
<evidence type="ECO:0000256" key="3">
    <source>
        <dbReference type="ARBA" id="ARBA00022448"/>
    </source>
</evidence>
<dbReference type="Gene3D" id="1.10.3720.10">
    <property type="entry name" value="MetI-like"/>
    <property type="match status" value="1"/>
</dbReference>
<comment type="similarity">
    <text evidence="2">Belongs to the binding-protein-dependent transport system permease family. HisMQ subfamily.</text>
</comment>
<dbReference type="PANTHER" id="PTHR30614">
    <property type="entry name" value="MEMBRANE COMPONENT OF AMINO ACID ABC TRANSPORTER"/>
    <property type="match status" value="1"/>
</dbReference>
<protein>
    <recommendedName>
        <fullName evidence="10">Arginine ABC transporter permease protein ArtM</fullName>
    </recommendedName>
</protein>
<dbReference type="PROSITE" id="PS50928">
    <property type="entry name" value="ABC_TM1"/>
    <property type="match status" value="1"/>
</dbReference>
<dbReference type="GO" id="GO:0022857">
    <property type="term" value="F:transmembrane transporter activity"/>
    <property type="evidence" value="ECO:0007669"/>
    <property type="project" value="InterPro"/>
</dbReference>
<name>A0A558J7Q5_9GAMM</name>
<reference evidence="13 14" key="1">
    <citation type="submission" date="2019-07" db="EMBL/GenBank/DDBJ databases">
        <title>Diversity of Bacteria from Kongsfjorden, Arctic.</title>
        <authorList>
            <person name="Yu Y."/>
        </authorList>
    </citation>
    <scope>NUCLEOTIDE SEQUENCE [LARGE SCALE GENOMIC DNA]</scope>
    <source>
        <strain evidence="13 14">SM1922</strain>
    </source>
</reference>
<organism evidence="13 14">
    <name type="scientific">Vreelandella titanicae</name>
    <dbReference type="NCBI Taxonomy" id="664683"/>
    <lineage>
        <taxon>Bacteria</taxon>
        <taxon>Pseudomonadati</taxon>
        <taxon>Pseudomonadota</taxon>
        <taxon>Gammaproteobacteria</taxon>
        <taxon>Oceanospirillales</taxon>
        <taxon>Halomonadaceae</taxon>
        <taxon>Vreelandella</taxon>
    </lineage>
</organism>
<keyword evidence="6 11" id="KW-0812">Transmembrane</keyword>